<proteinExistence type="predicted"/>
<sequence length="106" mass="10971">MDSVVPRQPSATSQRPDLATAPHASSATPLRLMCVIAGDGGGAGSWDGAKTDHLGAVPHAGILAVVAEQGRLPVWWMAMGGGRENNGRRAETRTGEGRAEEVDASR</sequence>
<dbReference type="EMBL" id="CM000135">
    <property type="protein sequence ID" value="EEC67035.1"/>
    <property type="molecule type" value="Genomic_DNA"/>
</dbReference>
<evidence type="ECO:0000313" key="2">
    <source>
        <dbReference type="EMBL" id="EEC67035.1"/>
    </source>
</evidence>
<name>B8BH36_ORYSI</name>
<evidence type="ECO:0000256" key="1">
    <source>
        <dbReference type="SAM" id="MobiDB-lite"/>
    </source>
</evidence>
<dbReference type="Proteomes" id="UP000007015">
    <property type="component" value="Chromosome 10"/>
</dbReference>
<protein>
    <submittedName>
        <fullName evidence="2">Uncharacterized protein</fullName>
    </submittedName>
</protein>
<feature type="region of interest" description="Disordered" evidence="1">
    <location>
        <begin position="1"/>
        <end position="25"/>
    </location>
</feature>
<accession>B8BH36</accession>
<organism evidence="2 3">
    <name type="scientific">Oryza sativa subsp. indica</name>
    <name type="common">Rice</name>
    <dbReference type="NCBI Taxonomy" id="39946"/>
    <lineage>
        <taxon>Eukaryota</taxon>
        <taxon>Viridiplantae</taxon>
        <taxon>Streptophyta</taxon>
        <taxon>Embryophyta</taxon>
        <taxon>Tracheophyta</taxon>
        <taxon>Spermatophyta</taxon>
        <taxon>Magnoliopsida</taxon>
        <taxon>Liliopsida</taxon>
        <taxon>Poales</taxon>
        <taxon>Poaceae</taxon>
        <taxon>BOP clade</taxon>
        <taxon>Oryzoideae</taxon>
        <taxon>Oryzeae</taxon>
        <taxon>Oryzinae</taxon>
        <taxon>Oryza</taxon>
        <taxon>Oryza sativa</taxon>
    </lineage>
</organism>
<evidence type="ECO:0000313" key="3">
    <source>
        <dbReference type="Proteomes" id="UP000007015"/>
    </source>
</evidence>
<feature type="region of interest" description="Disordered" evidence="1">
    <location>
        <begin position="79"/>
        <end position="106"/>
    </location>
</feature>
<gene>
    <name evidence="2" type="ORF">OsI_33772</name>
</gene>
<reference evidence="2 3" key="1">
    <citation type="journal article" date="2005" name="PLoS Biol.">
        <title>The genomes of Oryza sativa: a history of duplications.</title>
        <authorList>
            <person name="Yu J."/>
            <person name="Wang J."/>
            <person name="Lin W."/>
            <person name="Li S."/>
            <person name="Li H."/>
            <person name="Zhou J."/>
            <person name="Ni P."/>
            <person name="Dong W."/>
            <person name="Hu S."/>
            <person name="Zeng C."/>
            <person name="Zhang J."/>
            <person name="Zhang Y."/>
            <person name="Li R."/>
            <person name="Xu Z."/>
            <person name="Li S."/>
            <person name="Li X."/>
            <person name="Zheng H."/>
            <person name="Cong L."/>
            <person name="Lin L."/>
            <person name="Yin J."/>
            <person name="Geng J."/>
            <person name="Li G."/>
            <person name="Shi J."/>
            <person name="Liu J."/>
            <person name="Lv H."/>
            <person name="Li J."/>
            <person name="Wang J."/>
            <person name="Deng Y."/>
            <person name="Ran L."/>
            <person name="Shi X."/>
            <person name="Wang X."/>
            <person name="Wu Q."/>
            <person name="Li C."/>
            <person name="Ren X."/>
            <person name="Wang J."/>
            <person name="Wang X."/>
            <person name="Li D."/>
            <person name="Liu D."/>
            <person name="Zhang X."/>
            <person name="Ji Z."/>
            <person name="Zhao W."/>
            <person name="Sun Y."/>
            <person name="Zhang Z."/>
            <person name="Bao J."/>
            <person name="Han Y."/>
            <person name="Dong L."/>
            <person name="Ji J."/>
            <person name="Chen P."/>
            <person name="Wu S."/>
            <person name="Liu J."/>
            <person name="Xiao Y."/>
            <person name="Bu D."/>
            <person name="Tan J."/>
            <person name="Yang L."/>
            <person name="Ye C."/>
            <person name="Zhang J."/>
            <person name="Xu J."/>
            <person name="Zhou Y."/>
            <person name="Yu Y."/>
            <person name="Zhang B."/>
            <person name="Zhuang S."/>
            <person name="Wei H."/>
            <person name="Liu B."/>
            <person name="Lei M."/>
            <person name="Yu H."/>
            <person name="Li Y."/>
            <person name="Xu H."/>
            <person name="Wei S."/>
            <person name="He X."/>
            <person name="Fang L."/>
            <person name="Zhang Z."/>
            <person name="Zhang Y."/>
            <person name="Huang X."/>
            <person name="Su Z."/>
            <person name="Tong W."/>
            <person name="Li J."/>
            <person name="Tong Z."/>
            <person name="Li S."/>
            <person name="Ye J."/>
            <person name="Wang L."/>
            <person name="Fang L."/>
            <person name="Lei T."/>
            <person name="Chen C."/>
            <person name="Chen H."/>
            <person name="Xu Z."/>
            <person name="Li H."/>
            <person name="Huang H."/>
            <person name="Zhang F."/>
            <person name="Xu H."/>
            <person name="Li N."/>
            <person name="Zhao C."/>
            <person name="Li S."/>
            <person name="Dong L."/>
            <person name="Huang Y."/>
            <person name="Li L."/>
            <person name="Xi Y."/>
            <person name="Qi Q."/>
            <person name="Li W."/>
            <person name="Zhang B."/>
            <person name="Hu W."/>
            <person name="Zhang Y."/>
            <person name="Tian X."/>
            <person name="Jiao Y."/>
            <person name="Liang X."/>
            <person name="Jin J."/>
            <person name="Gao L."/>
            <person name="Zheng W."/>
            <person name="Hao B."/>
            <person name="Liu S."/>
            <person name="Wang W."/>
            <person name="Yuan L."/>
            <person name="Cao M."/>
            <person name="McDermott J."/>
            <person name="Samudrala R."/>
            <person name="Wang J."/>
            <person name="Wong G.K."/>
            <person name="Yang H."/>
        </authorList>
    </citation>
    <scope>NUCLEOTIDE SEQUENCE [LARGE SCALE GENOMIC DNA]</scope>
    <source>
        <strain evidence="3">cv. 93-11</strain>
    </source>
</reference>
<feature type="compositionally biased region" description="Basic and acidic residues" evidence="1">
    <location>
        <begin position="85"/>
        <end position="106"/>
    </location>
</feature>
<dbReference type="AlphaFoldDB" id="B8BH36"/>
<keyword evidence="3" id="KW-1185">Reference proteome</keyword>
<dbReference type="Gramene" id="BGIOSGA031840-TA">
    <property type="protein sequence ID" value="BGIOSGA031840-PA"/>
    <property type="gene ID" value="BGIOSGA031840"/>
</dbReference>
<dbReference type="HOGENOM" id="CLU_2227617_0_0_1"/>